<evidence type="ECO:0000313" key="3">
    <source>
        <dbReference type="EMBL" id="RFA98964.1"/>
    </source>
</evidence>
<evidence type="ECO:0000256" key="1">
    <source>
        <dbReference type="SAM" id="Phobius"/>
    </source>
</evidence>
<dbReference type="EMBL" id="NMUE01000049">
    <property type="protein sequence ID" value="RFA93945.1"/>
    <property type="molecule type" value="Genomic_DNA"/>
</dbReference>
<dbReference type="Proteomes" id="UP000256877">
    <property type="component" value="Unassembled WGS sequence"/>
</dbReference>
<evidence type="ECO:0000313" key="5">
    <source>
        <dbReference type="Proteomes" id="UP000257123"/>
    </source>
</evidence>
<proteinExistence type="predicted"/>
<keyword evidence="1" id="KW-0812">Transmembrane</keyword>
<dbReference type="EMBL" id="NMUF01000013">
    <property type="protein sequence ID" value="RFA98964.1"/>
    <property type="molecule type" value="Genomic_DNA"/>
</dbReference>
<organism evidence="2 5">
    <name type="scientific">Pyrobaculum aerophilum</name>
    <dbReference type="NCBI Taxonomy" id="13773"/>
    <lineage>
        <taxon>Archaea</taxon>
        <taxon>Thermoproteota</taxon>
        <taxon>Thermoprotei</taxon>
        <taxon>Thermoproteales</taxon>
        <taxon>Thermoproteaceae</taxon>
        <taxon>Pyrobaculum</taxon>
    </lineage>
</organism>
<evidence type="ECO:0000313" key="4">
    <source>
        <dbReference type="Proteomes" id="UP000256877"/>
    </source>
</evidence>
<sequence length="65" mass="7267">MGLLYTFSWLGSQSIIRRTYPMAPYAPAEGLAALSVFGALLAASQIYYLYHVIRAHLKTQYAQGR</sequence>
<keyword evidence="1" id="KW-0472">Membrane</keyword>
<dbReference type="AlphaFoldDB" id="A0A371QV61"/>
<name>A0A371QV61_9CREN</name>
<accession>A0A371QV61</accession>
<dbReference type="Proteomes" id="UP000257123">
    <property type="component" value="Unassembled WGS sequence"/>
</dbReference>
<evidence type="ECO:0000313" key="2">
    <source>
        <dbReference type="EMBL" id="RFA93945.1"/>
    </source>
</evidence>
<reference evidence="4 5" key="1">
    <citation type="submission" date="2017-07" db="EMBL/GenBank/DDBJ databases">
        <title>Draft genome sequence of aerobic hyperthermophilic archaea, Pyrobaculum aerophilum YKB31 and YKB32.</title>
        <authorList>
            <person name="Mochizuki T."/>
            <person name="Berliner A.J."/>
            <person name="Yoshida-Takashima Y."/>
            <person name="Takaki Y."/>
            <person name="Nunoura T."/>
            <person name="Takai K."/>
        </authorList>
    </citation>
    <scope>NUCLEOTIDE SEQUENCE [LARGE SCALE GENOMIC DNA]</scope>
    <source>
        <strain evidence="2 5">YKB31</strain>
        <strain evidence="3 4">YKB32</strain>
    </source>
</reference>
<feature type="transmembrane region" description="Helical" evidence="1">
    <location>
        <begin position="30"/>
        <end position="50"/>
    </location>
</feature>
<comment type="caution">
    <text evidence="2">The sequence shown here is derived from an EMBL/GenBank/DDBJ whole genome shotgun (WGS) entry which is preliminary data.</text>
</comment>
<keyword evidence="1" id="KW-1133">Transmembrane helix</keyword>
<protein>
    <submittedName>
        <fullName evidence="2">Uncharacterized protein</fullName>
    </submittedName>
</protein>
<gene>
    <name evidence="2" type="ORF">CGL51_11740</name>
    <name evidence="3" type="ORF">CGL52_06085</name>
</gene>